<evidence type="ECO:0000313" key="16">
    <source>
        <dbReference type="EMBL" id="MBB6542094.1"/>
    </source>
</evidence>
<dbReference type="GO" id="GO:0004789">
    <property type="term" value="F:thiamine-phosphate diphosphorylase activity"/>
    <property type="evidence" value="ECO:0007669"/>
    <property type="project" value="UniProtKB-UniRule"/>
</dbReference>
<dbReference type="CDD" id="cd00564">
    <property type="entry name" value="TMP_TenI"/>
    <property type="match status" value="1"/>
</dbReference>
<dbReference type="Gene3D" id="3.20.20.70">
    <property type="entry name" value="Aldolase class I"/>
    <property type="match status" value="1"/>
</dbReference>
<keyword evidence="8 13" id="KW-0784">Thiamine biosynthesis</keyword>
<keyword evidence="3 13" id="KW-0479">Metal-binding</keyword>
<reference evidence="16 17" key="1">
    <citation type="submission" date="2020-08" db="EMBL/GenBank/DDBJ databases">
        <title>Genomic Encyclopedia of Type Strains, Phase IV (KMG-IV): sequencing the most valuable type-strain genomes for metagenomic binning, comparative biology and taxonomic classification.</title>
        <authorList>
            <person name="Goeker M."/>
        </authorList>
    </citation>
    <scope>NUCLEOTIDE SEQUENCE [LARGE SCALE GENOMIC DNA]</scope>
    <source>
        <strain evidence="16 17">DSM 26287</strain>
    </source>
</reference>
<dbReference type="Proteomes" id="UP000537141">
    <property type="component" value="Unassembled WGS sequence"/>
</dbReference>
<feature type="binding site" evidence="13">
    <location>
        <begin position="493"/>
        <end position="494"/>
    </location>
    <ligand>
        <name>2-[(2R,5Z)-2-carboxy-4-methylthiazol-5(2H)-ylidene]ethyl phosphate</name>
        <dbReference type="ChEBI" id="CHEBI:62899"/>
    </ligand>
</feature>
<dbReference type="InterPro" id="IPR022998">
    <property type="entry name" value="ThiamineP_synth_TenI"/>
</dbReference>
<comment type="pathway">
    <text evidence="1 13">Cofactor biosynthesis; thiamine diphosphate biosynthesis; thiamine phosphate from 4-amino-2-methyl-5-diphosphomethylpyrimidine and 4-methyl-5-(2-phosphoethyl)-thiazole: step 1/1.</text>
</comment>
<proteinExistence type="inferred from homology"/>
<accession>A0A7X0NEQ7</accession>
<evidence type="ECO:0000256" key="9">
    <source>
        <dbReference type="ARBA" id="ARBA00023268"/>
    </source>
</evidence>
<comment type="cofactor">
    <cofactor evidence="13">
        <name>Mg(2+)</name>
        <dbReference type="ChEBI" id="CHEBI:18420"/>
    </cofactor>
    <text evidence="13">Binds 1 Mg(2+) ion per subunit.</text>
</comment>
<dbReference type="GO" id="GO:0000287">
    <property type="term" value="F:magnesium ion binding"/>
    <property type="evidence" value="ECO:0007669"/>
    <property type="project" value="UniProtKB-UniRule"/>
</dbReference>
<name>A0A7X0NEQ7_9GAMM</name>
<evidence type="ECO:0000256" key="5">
    <source>
        <dbReference type="ARBA" id="ARBA00022777"/>
    </source>
</evidence>
<dbReference type="NCBIfam" id="TIGR00097">
    <property type="entry name" value="HMP-P_kinase"/>
    <property type="match status" value="1"/>
</dbReference>
<dbReference type="Gene3D" id="3.40.1190.20">
    <property type="match status" value="1"/>
</dbReference>
<feature type="domain" description="Thiamine phosphate synthase/TenI" evidence="14">
    <location>
        <begin position="327"/>
        <end position="496"/>
    </location>
</feature>
<evidence type="ECO:0000256" key="12">
    <source>
        <dbReference type="ARBA" id="ARBA00047883"/>
    </source>
</evidence>
<dbReference type="Pfam" id="PF08543">
    <property type="entry name" value="Phos_pyr_kin"/>
    <property type="match status" value="1"/>
</dbReference>
<comment type="function">
    <text evidence="13">Condenses 4-methyl-5-(beta-hydroxyethyl)thiazole monophosphate (THZ-P) and 2-methyl-4-amino-5-hydroxymethyl pyrimidine pyrophosphate (HMP-PP) to form thiamine monophosphate (TMP).</text>
</comment>
<feature type="binding site" evidence="13">
    <location>
        <position position="444"/>
    </location>
    <ligand>
        <name>4-amino-2-methyl-5-(diphosphooxymethyl)pyrimidine</name>
        <dbReference type="ChEBI" id="CHEBI:57841"/>
    </ligand>
</feature>
<dbReference type="GO" id="GO:0008902">
    <property type="term" value="F:hydroxymethylpyrimidine kinase activity"/>
    <property type="evidence" value="ECO:0007669"/>
    <property type="project" value="TreeGrafter"/>
</dbReference>
<comment type="catalytic activity">
    <reaction evidence="11 13">
        <text>2-(2-carboxy-4-methylthiazol-5-yl)ethyl phosphate + 4-amino-2-methyl-5-(diphosphooxymethyl)pyrimidine + 2 H(+) = thiamine phosphate + CO2 + diphosphate</text>
        <dbReference type="Rhea" id="RHEA:47848"/>
        <dbReference type="ChEBI" id="CHEBI:15378"/>
        <dbReference type="ChEBI" id="CHEBI:16526"/>
        <dbReference type="ChEBI" id="CHEBI:33019"/>
        <dbReference type="ChEBI" id="CHEBI:37575"/>
        <dbReference type="ChEBI" id="CHEBI:57841"/>
        <dbReference type="ChEBI" id="CHEBI:62890"/>
        <dbReference type="EC" id="2.5.1.3"/>
    </reaction>
</comment>
<dbReference type="AlphaFoldDB" id="A0A7X0NEQ7"/>
<evidence type="ECO:0000256" key="4">
    <source>
        <dbReference type="ARBA" id="ARBA00022741"/>
    </source>
</evidence>
<evidence type="ECO:0000256" key="11">
    <source>
        <dbReference type="ARBA" id="ARBA00047851"/>
    </source>
</evidence>
<feature type="binding site" evidence="13">
    <location>
        <position position="473"/>
    </location>
    <ligand>
        <name>2-[(2R,5Z)-2-carboxy-4-methylthiazol-5(2H)-ylidene]ethyl phosphate</name>
        <dbReference type="ChEBI" id="CHEBI:62899"/>
    </ligand>
</feature>
<dbReference type="CDD" id="cd01169">
    <property type="entry name" value="HMPP_kinase"/>
    <property type="match status" value="1"/>
</dbReference>
<feature type="binding site" evidence="13">
    <location>
        <begin position="441"/>
        <end position="443"/>
    </location>
    <ligand>
        <name>2-[(2R,5Z)-2-carboxy-4-methylthiazol-5(2H)-ylidene]ethyl phosphate</name>
        <dbReference type="ChEBI" id="CHEBI:62899"/>
    </ligand>
</feature>
<evidence type="ECO:0000256" key="1">
    <source>
        <dbReference type="ARBA" id="ARBA00005165"/>
    </source>
</evidence>
<protein>
    <recommendedName>
        <fullName evidence="13">Thiamine-phosphate synthase</fullName>
        <shortName evidence="13">TP synthase</shortName>
        <shortName evidence="13">TPS</shortName>
        <ecNumber evidence="13">2.5.1.3</ecNumber>
    </recommendedName>
    <alternativeName>
        <fullName evidence="13">Thiamine-phosphate pyrophosphorylase</fullName>
        <shortName evidence="13">TMP pyrophosphorylase</shortName>
        <shortName evidence="13">TMP-PPase</shortName>
    </alternativeName>
</protein>
<dbReference type="Pfam" id="PF02581">
    <property type="entry name" value="TMP-TENI"/>
    <property type="match status" value="1"/>
</dbReference>
<dbReference type="PANTHER" id="PTHR20858:SF17">
    <property type="entry name" value="HYDROXYMETHYLPYRIMIDINE_PHOSPHOMETHYLPYRIMIDINE KINASE THI20-RELATED"/>
    <property type="match status" value="1"/>
</dbReference>
<dbReference type="UniPathway" id="UPA00060">
    <property type="reaction ID" value="UER00138"/>
</dbReference>
<dbReference type="InterPro" id="IPR034291">
    <property type="entry name" value="TMP_synthase"/>
</dbReference>
<evidence type="ECO:0000256" key="8">
    <source>
        <dbReference type="ARBA" id="ARBA00022977"/>
    </source>
</evidence>
<dbReference type="GO" id="GO:0009228">
    <property type="term" value="P:thiamine biosynthetic process"/>
    <property type="evidence" value="ECO:0007669"/>
    <property type="project" value="UniProtKB-KW"/>
</dbReference>
<dbReference type="InterPro" id="IPR029056">
    <property type="entry name" value="Ribokinase-like"/>
</dbReference>
<dbReference type="PANTHER" id="PTHR20858">
    <property type="entry name" value="PHOSPHOMETHYLPYRIMIDINE KINASE"/>
    <property type="match status" value="1"/>
</dbReference>
<feature type="binding site" evidence="13">
    <location>
        <position position="415"/>
    </location>
    <ligand>
        <name>4-amino-2-methyl-5-(diphosphooxymethyl)pyrimidine</name>
        <dbReference type="ChEBI" id="CHEBI:57841"/>
    </ligand>
</feature>
<sequence>MNNTIVWTIAGSDCTGGAGIQADIKTLHNLGVKACTVITAVTAQNSSGVLEINSVSAEVLSSQLNALSAELPASVIKIGLLTNVQQVEQIAERLTFYKGNWPQAPIVVYDPVAIASCGDHLTEEDILVAIKTKLLPLVDVLTPNNNELQKLSGVYAFSWQCLARAGQVLLDLGVGSVAIKGGHIDIAAGYCVDYCTDGEHNYWLASKRINHSNNHGTGCTYASAVSACLAQGFLLRDAVSIAKAYINQGLSHQSLIKKARQKIENGAVWQGGWPVQAKYFPKVLVAHSTMANALDWQLGDNICSTYTFAKNFPSTACQSLGLYPVVDSVEWVKRLLAAGVKTLQYREKQLTGEPLSQAIEQVVLLGKQYNARVFINDYWQLAIKFDAYGIHLGQEDLLKADLAKIKSVGLRLGISTHGYYEFLQAQEYQPSYIAVGAIFPTKTKDMSNQIQGTATLARLVKLNTETPIVAIGGITLNNATEVLNTGVGSIAVVTAITESKSPESVIESFEQIFECC</sequence>
<organism evidence="16 17">
    <name type="scientific">Thalassotalea piscium</name>
    <dbReference type="NCBI Taxonomy" id="1230533"/>
    <lineage>
        <taxon>Bacteria</taxon>
        <taxon>Pseudomonadati</taxon>
        <taxon>Pseudomonadota</taxon>
        <taxon>Gammaproteobacteria</taxon>
        <taxon>Alteromonadales</taxon>
        <taxon>Colwelliaceae</taxon>
        <taxon>Thalassotalea</taxon>
    </lineage>
</organism>
<dbReference type="EMBL" id="JACHHU010000002">
    <property type="protein sequence ID" value="MBB6542094.1"/>
    <property type="molecule type" value="Genomic_DNA"/>
</dbReference>
<comment type="similarity">
    <text evidence="13">Belongs to the thiamine-phosphate synthase family.</text>
</comment>
<evidence type="ECO:0000259" key="15">
    <source>
        <dbReference type="Pfam" id="PF08543"/>
    </source>
</evidence>
<evidence type="ECO:0000313" key="17">
    <source>
        <dbReference type="Proteomes" id="UP000537141"/>
    </source>
</evidence>
<comment type="catalytic activity">
    <reaction evidence="12 13">
        <text>2-[(2R,5Z)-2-carboxy-4-methylthiazol-5(2H)-ylidene]ethyl phosphate + 4-amino-2-methyl-5-(diphosphooxymethyl)pyrimidine + 2 H(+) = thiamine phosphate + CO2 + diphosphate</text>
        <dbReference type="Rhea" id="RHEA:47844"/>
        <dbReference type="ChEBI" id="CHEBI:15378"/>
        <dbReference type="ChEBI" id="CHEBI:16526"/>
        <dbReference type="ChEBI" id="CHEBI:33019"/>
        <dbReference type="ChEBI" id="CHEBI:37575"/>
        <dbReference type="ChEBI" id="CHEBI:57841"/>
        <dbReference type="ChEBI" id="CHEBI:62899"/>
        <dbReference type="EC" id="2.5.1.3"/>
    </reaction>
</comment>
<feature type="binding site" evidence="13">
    <location>
        <begin position="344"/>
        <end position="348"/>
    </location>
    <ligand>
        <name>4-amino-2-methyl-5-(diphosphooxymethyl)pyrimidine</name>
        <dbReference type="ChEBI" id="CHEBI:57841"/>
    </ligand>
</feature>
<keyword evidence="17" id="KW-1185">Reference proteome</keyword>
<feature type="domain" description="Pyridoxamine kinase/Phosphomethylpyrimidine kinase" evidence="15">
    <location>
        <begin position="13"/>
        <end position="259"/>
    </location>
</feature>
<evidence type="ECO:0000256" key="3">
    <source>
        <dbReference type="ARBA" id="ARBA00022723"/>
    </source>
</evidence>
<feature type="binding site" evidence="13">
    <location>
        <position position="396"/>
    </location>
    <ligand>
        <name>Mg(2+)</name>
        <dbReference type="ChEBI" id="CHEBI:18420"/>
    </ligand>
</feature>
<dbReference type="GO" id="GO:0009229">
    <property type="term" value="P:thiamine diphosphate biosynthetic process"/>
    <property type="evidence" value="ECO:0007669"/>
    <property type="project" value="UniProtKB-UniRule"/>
</dbReference>
<dbReference type="InterPro" id="IPR036206">
    <property type="entry name" value="ThiamineP_synth_sf"/>
</dbReference>
<comment type="caution">
    <text evidence="16">The sequence shown here is derived from an EMBL/GenBank/DDBJ whole genome shotgun (WGS) entry which is preliminary data.</text>
</comment>
<dbReference type="NCBIfam" id="NF002904">
    <property type="entry name" value="PRK03512.1"/>
    <property type="match status" value="1"/>
</dbReference>
<dbReference type="InterPro" id="IPR013785">
    <property type="entry name" value="Aldolase_TIM"/>
</dbReference>
<dbReference type="SUPFAM" id="SSF51391">
    <property type="entry name" value="Thiamin phosphate synthase"/>
    <property type="match status" value="1"/>
</dbReference>
<dbReference type="EC" id="2.5.1.3" evidence="13"/>
<keyword evidence="5 16" id="KW-0418">Kinase</keyword>
<feature type="binding site" evidence="13">
    <location>
        <position position="376"/>
    </location>
    <ligand>
        <name>4-amino-2-methyl-5-(diphosphooxymethyl)pyrimidine</name>
        <dbReference type="ChEBI" id="CHEBI:57841"/>
    </ligand>
</feature>
<keyword evidence="4" id="KW-0547">Nucleotide-binding</keyword>
<evidence type="ECO:0000256" key="13">
    <source>
        <dbReference type="HAMAP-Rule" id="MF_00097"/>
    </source>
</evidence>
<keyword evidence="9" id="KW-0511">Multifunctional enzyme</keyword>
<dbReference type="GO" id="GO:0005524">
    <property type="term" value="F:ATP binding"/>
    <property type="evidence" value="ECO:0007669"/>
    <property type="project" value="UniProtKB-KW"/>
</dbReference>
<keyword evidence="7 13" id="KW-0460">Magnesium</keyword>
<dbReference type="SUPFAM" id="SSF53613">
    <property type="entry name" value="Ribokinase-like"/>
    <property type="match status" value="1"/>
</dbReference>
<evidence type="ECO:0000256" key="2">
    <source>
        <dbReference type="ARBA" id="ARBA00022679"/>
    </source>
</evidence>
<dbReference type="GO" id="GO:0008972">
    <property type="term" value="F:phosphomethylpyrimidine kinase activity"/>
    <property type="evidence" value="ECO:0007669"/>
    <property type="project" value="InterPro"/>
</dbReference>
<dbReference type="InterPro" id="IPR013749">
    <property type="entry name" value="PM/HMP-P_kinase-1"/>
</dbReference>
<dbReference type="RefSeq" id="WP_184422357.1">
    <property type="nucleotide sequence ID" value="NZ_AP027362.1"/>
</dbReference>
<keyword evidence="6" id="KW-0067">ATP-binding</keyword>
<comment type="catalytic activity">
    <reaction evidence="10 13">
        <text>4-methyl-5-(2-phosphooxyethyl)-thiazole + 4-amino-2-methyl-5-(diphosphooxymethyl)pyrimidine + H(+) = thiamine phosphate + diphosphate</text>
        <dbReference type="Rhea" id="RHEA:22328"/>
        <dbReference type="ChEBI" id="CHEBI:15378"/>
        <dbReference type="ChEBI" id="CHEBI:33019"/>
        <dbReference type="ChEBI" id="CHEBI:37575"/>
        <dbReference type="ChEBI" id="CHEBI:57841"/>
        <dbReference type="ChEBI" id="CHEBI:58296"/>
        <dbReference type="EC" id="2.5.1.3"/>
    </reaction>
</comment>
<evidence type="ECO:0000256" key="10">
    <source>
        <dbReference type="ARBA" id="ARBA00047334"/>
    </source>
</evidence>
<feature type="binding site" evidence="13">
    <location>
        <position position="377"/>
    </location>
    <ligand>
        <name>Mg(2+)</name>
        <dbReference type="ChEBI" id="CHEBI:18420"/>
    </ligand>
</feature>
<dbReference type="FunFam" id="3.20.20.70:FF:000064">
    <property type="entry name" value="Thiamine-phosphate synthase"/>
    <property type="match status" value="1"/>
</dbReference>
<gene>
    <name evidence="13" type="primary">thiE</name>
    <name evidence="16" type="ORF">HNQ55_000569</name>
</gene>
<evidence type="ECO:0000259" key="14">
    <source>
        <dbReference type="Pfam" id="PF02581"/>
    </source>
</evidence>
<dbReference type="NCBIfam" id="TIGR00693">
    <property type="entry name" value="thiE"/>
    <property type="match status" value="1"/>
</dbReference>
<evidence type="ECO:0000256" key="6">
    <source>
        <dbReference type="ARBA" id="ARBA00022840"/>
    </source>
</evidence>
<dbReference type="HAMAP" id="MF_00097">
    <property type="entry name" value="TMP_synthase"/>
    <property type="match status" value="1"/>
</dbReference>
<dbReference type="InterPro" id="IPR004399">
    <property type="entry name" value="HMP/HMP-P_kinase_dom"/>
</dbReference>
<keyword evidence="2 13" id="KW-0808">Transferase</keyword>
<dbReference type="GO" id="GO:0005829">
    <property type="term" value="C:cytosol"/>
    <property type="evidence" value="ECO:0007669"/>
    <property type="project" value="TreeGrafter"/>
</dbReference>
<evidence type="ECO:0000256" key="7">
    <source>
        <dbReference type="ARBA" id="ARBA00022842"/>
    </source>
</evidence>